<proteinExistence type="predicted"/>
<keyword evidence="2" id="KW-1185">Reference proteome</keyword>
<accession>A0AA39YMK8</accession>
<dbReference type="EMBL" id="JAULSV010000001">
    <property type="protein sequence ID" value="KAK0655307.1"/>
    <property type="molecule type" value="Genomic_DNA"/>
</dbReference>
<evidence type="ECO:0000313" key="1">
    <source>
        <dbReference type="EMBL" id="KAK0655307.1"/>
    </source>
</evidence>
<dbReference type="Proteomes" id="UP001174936">
    <property type="component" value="Unassembled WGS sequence"/>
</dbReference>
<reference evidence="1" key="1">
    <citation type="submission" date="2023-06" db="EMBL/GenBank/DDBJ databases">
        <title>Genome-scale phylogeny and comparative genomics of the fungal order Sordariales.</title>
        <authorList>
            <consortium name="Lawrence Berkeley National Laboratory"/>
            <person name="Hensen N."/>
            <person name="Bonometti L."/>
            <person name="Westerberg I."/>
            <person name="Brannstrom I.O."/>
            <person name="Guillou S."/>
            <person name="Cros-Aarteil S."/>
            <person name="Calhoun S."/>
            <person name="Haridas S."/>
            <person name="Kuo A."/>
            <person name="Mondo S."/>
            <person name="Pangilinan J."/>
            <person name="Riley R."/>
            <person name="Labutti K."/>
            <person name="Andreopoulos B."/>
            <person name="Lipzen A."/>
            <person name="Chen C."/>
            <person name="Yanf M."/>
            <person name="Daum C."/>
            <person name="Ng V."/>
            <person name="Clum A."/>
            <person name="Steindorff A."/>
            <person name="Ohm R."/>
            <person name="Martin F."/>
            <person name="Silar P."/>
            <person name="Natvig D."/>
            <person name="Lalanne C."/>
            <person name="Gautier V."/>
            <person name="Ament-Velasquez S.L."/>
            <person name="Kruys A."/>
            <person name="Hutchinson M.I."/>
            <person name="Powell A.J."/>
            <person name="Barry K."/>
            <person name="Miller A.N."/>
            <person name="Grigoriev I.V."/>
            <person name="Debuchy R."/>
            <person name="Gladieux P."/>
            <person name="Thoren M.H."/>
            <person name="Johannesson H."/>
        </authorList>
    </citation>
    <scope>NUCLEOTIDE SEQUENCE</scope>
    <source>
        <strain evidence="1">SMH2532-1</strain>
    </source>
</reference>
<organism evidence="1 2">
    <name type="scientific">Cercophora newfieldiana</name>
    <dbReference type="NCBI Taxonomy" id="92897"/>
    <lineage>
        <taxon>Eukaryota</taxon>
        <taxon>Fungi</taxon>
        <taxon>Dikarya</taxon>
        <taxon>Ascomycota</taxon>
        <taxon>Pezizomycotina</taxon>
        <taxon>Sordariomycetes</taxon>
        <taxon>Sordariomycetidae</taxon>
        <taxon>Sordariales</taxon>
        <taxon>Lasiosphaeriaceae</taxon>
        <taxon>Cercophora</taxon>
    </lineage>
</organism>
<comment type="caution">
    <text evidence="1">The sequence shown here is derived from an EMBL/GenBank/DDBJ whole genome shotgun (WGS) entry which is preliminary data.</text>
</comment>
<evidence type="ECO:0000313" key="2">
    <source>
        <dbReference type="Proteomes" id="UP001174936"/>
    </source>
</evidence>
<dbReference type="AlphaFoldDB" id="A0AA39YMK8"/>
<gene>
    <name evidence="1" type="ORF">B0T16DRAFT_451014</name>
</gene>
<sequence length="376" mass="41669">MDVDRNVPLLVSEDQVSAMASNGDVPSLDDGDGVSVLVVSHHKTPADPLTRKNLARLNALNGCVKDHDTNSAYLFDDDIDDTMMKFSTTHSSFERRAYQNGILDPTASPPAQDLSTIQNRLTQRRTSTQPSENTNHQYGKVITNAYNEMGTITCVHSFMMKDYDLSDIRYGRAYCRAVTETPSQDFNDGLSNPCPDILEGLYTKALPSYLHDNGLHKKKSLSFCHFAAEFKRVDGNLHQATVQAAYDGAVLVNARDRALAEARQDGTIAAAAIDKAAEEAAVFTCVTDGEVAEVYTHHSEGGQYYQNLVACESLLDYPNRGRELIRNTQDYARSKSYELANLLGADLEEEEEEEEKAPLKAKKAVVEAKGRSFWPW</sequence>
<name>A0AA39YMK8_9PEZI</name>
<protein>
    <submittedName>
        <fullName evidence="1">Uncharacterized protein</fullName>
    </submittedName>
</protein>